<keyword evidence="1" id="KW-0472">Membrane</keyword>
<feature type="non-terminal residue" evidence="2">
    <location>
        <position position="1"/>
    </location>
</feature>
<feature type="transmembrane region" description="Helical" evidence="1">
    <location>
        <begin position="20"/>
        <end position="39"/>
    </location>
</feature>
<feature type="transmembrane region" description="Helical" evidence="1">
    <location>
        <begin position="73"/>
        <end position="91"/>
    </location>
</feature>
<organism evidence="2 3">
    <name type="scientific">Micromonospora rosaria</name>
    <dbReference type="NCBI Taxonomy" id="47874"/>
    <lineage>
        <taxon>Bacteria</taxon>
        <taxon>Bacillati</taxon>
        <taxon>Actinomycetota</taxon>
        <taxon>Actinomycetes</taxon>
        <taxon>Micromonosporales</taxon>
        <taxon>Micromonosporaceae</taxon>
        <taxon>Micromonospora</taxon>
    </lineage>
</organism>
<reference evidence="2 3" key="1">
    <citation type="submission" date="2016-01" db="EMBL/GenBank/DDBJ databases">
        <title>Whole genome sequence and analysis of Micromonospora rosaria DSM 803, which can produce antibacterial substance rosamicin.</title>
        <authorList>
            <person name="Yang H."/>
            <person name="He X."/>
            <person name="Zhu D."/>
        </authorList>
    </citation>
    <scope>NUCLEOTIDE SEQUENCE [LARGE SCALE GENOMIC DNA]</scope>
    <source>
        <strain evidence="2 3">DSM 803</strain>
    </source>
</reference>
<evidence type="ECO:0008006" key="4">
    <source>
        <dbReference type="Google" id="ProtNLM"/>
    </source>
</evidence>
<keyword evidence="1" id="KW-0812">Transmembrane</keyword>
<dbReference type="EMBL" id="LRQV01000248">
    <property type="protein sequence ID" value="KXK58149.1"/>
    <property type="molecule type" value="Genomic_DNA"/>
</dbReference>
<dbReference type="AlphaFoldDB" id="A0A136PID2"/>
<evidence type="ECO:0000313" key="3">
    <source>
        <dbReference type="Proteomes" id="UP000070620"/>
    </source>
</evidence>
<dbReference type="Gene3D" id="3.40.720.10">
    <property type="entry name" value="Alkaline Phosphatase, subunit A"/>
    <property type="match status" value="1"/>
</dbReference>
<dbReference type="SUPFAM" id="SSF53649">
    <property type="entry name" value="Alkaline phosphatase-like"/>
    <property type="match status" value="1"/>
</dbReference>
<feature type="transmembrane region" description="Helical" evidence="1">
    <location>
        <begin position="128"/>
        <end position="151"/>
    </location>
</feature>
<accession>A0A136PID2</accession>
<dbReference type="Proteomes" id="UP000070620">
    <property type="component" value="Unassembled WGS sequence"/>
</dbReference>
<dbReference type="InterPro" id="IPR017850">
    <property type="entry name" value="Alkaline_phosphatase_core_sf"/>
</dbReference>
<dbReference type="RefSeq" id="WP_067374288.1">
    <property type="nucleotide sequence ID" value="NZ_LRQV01000248.1"/>
</dbReference>
<gene>
    <name evidence="2" type="ORF">AWW66_31490</name>
</gene>
<feature type="transmembrane region" description="Helical" evidence="1">
    <location>
        <begin position="45"/>
        <end position="66"/>
    </location>
</feature>
<protein>
    <recommendedName>
        <fullName evidence="4">Sulfatase</fullName>
    </recommendedName>
</protein>
<comment type="caution">
    <text evidence="2">The sequence shown here is derived from an EMBL/GenBank/DDBJ whole genome shotgun (WGS) entry which is preliminary data.</text>
</comment>
<proteinExistence type="predicted"/>
<evidence type="ECO:0000313" key="2">
    <source>
        <dbReference type="EMBL" id="KXK58149.1"/>
    </source>
</evidence>
<evidence type="ECO:0000256" key="1">
    <source>
        <dbReference type="SAM" id="Phobius"/>
    </source>
</evidence>
<name>A0A136PID2_9ACTN</name>
<feature type="transmembrane region" description="Helical" evidence="1">
    <location>
        <begin position="163"/>
        <end position="186"/>
    </location>
</feature>
<keyword evidence="1" id="KW-1133">Transmembrane helix</keyword>
<keyword evidence="3" id="KW-1185">Reference proteome</keyword>
<sequence length="547" mass="58834">RGPDRAGAGRGRWRTLAGRVTTGLAGLLLLGVLLAPNHLGGSSPWAFLRLPVEPIVAAAVLLALGARPVARRVLAGLVGLTLGLLGVLKVMDMGFFATLARPFDPVLDWTLLDDAVAFLADSVGRGGATAAVVAAVLLALVLLVACTLAALRLTRLAVRHRGPAVRTVAALAVAWVVVAAFGVRIVPAVPVADRSTSRLVGAHAAQVRAGLRDRETFDAEVTDDPYADTPGGELLTALRGKDVILAFVESYGRDAVEDPELAEGVGAVLADGDRRLAAAGYGARSGFLTSSTTGGGSWLAHATTLSGLWIDNEQRHRSLLASDRMTLNRAFQRAGWTTVGVMPAVTRAWPEGRFYGYDRFYDSRTLGYQGPTFSYAPVPDQYTLSAFERLERARTDRGPLMAEIALVSSHSPWTPRPRLVDWAEVGDGSVYHRATEGDVEDVTRTTTRMRADYRRSIEYSLRTLVSYVQRHGDDDLVLVVLGDHQPAPVITGPNASRDVPVTLVTRDRAVLDRISGWGWTEGLRPGPQAPVWRMDAFRDRFLTAFGP</sequence>